<protein>
    <submittedName>
        <fullName evidence="1">Uncharacterized protein</fullName>
    </submittedName>
</protein>
<name>A0A0D0B546_9AGAR</name>
<keyword evidence="2" id="KW-1185">Reference proteome</keyword>
<sequence>MAQRKEFGLRKLLQLGSSKKKEMQSSTIQATQLSAAQSSVPTNSSFSGAFLSGAHHFSASGGEFYNIHGDQNITIHHNGDFQNNGGTGTERASKVLICPAPSQNFVGRDDTLSSLSKIFSPPVIGLYSAGKKELRNFIKNHMKWCTVINLDASSVEALHKAFDKKIKDPLLVSGNAVLVLENVDQPLALEEHLPKWLCAPILITASNRDMARKVSEETFEFPNSAKWDEIQELGKAVKSFLQLKQRIVTIVAAGGAGKTQLVLRFVADNLAR</sequence>
<proteinExistence type="predicted"/>
<dbReference type="OrthoDB" id="3063815at2759"/>
<reference evidence="1 2" key="1">
    <citation type="submission" date="2014-04" db="EMBL/GenBank/DDBJ databases">
        <title>Evolutionary Origins and Diversification of the Mycorrhizal Mutualists.</title>
        <authorList>
            <consortium name="DOE Joint Genome Institute"/>
            <consortium name="Mycorrhizal Genomics Consortium"/>
            <person name="Kohler A."/>
            <person name="Kuo A."/>
            <person name="Nagy L.G."/>
            <person name="Floudas D."/>
            <person name="Copeland A."/>
            <person name="Barry K.W."/>
            <person name="Cichocki N."/>
            <person name="Veneault-Fourrey C."/>
            <person name="LaButti K."/>
            <person name="Lindquist E.A."/>
            <person name="Lipzen A."/>
            <person name="Lundell T."/>
            <person name="Morin E."/>
            <person name="Murat C."/>
            <person name="Riley R."/>
            <person name="Ohm R."/>
            <person name="Sun H."/>
            <person name="Tunlid A."/>
            <person name="Henrissat B."/>
            <person name="Grigoriev I.V."/>
            <person name="Hibbett D.S."/>
            <person name="Martin F."/>
        </authorList>
    </citation>
    <scope>NUCLEOTIDE SEQUENCE [LARGE SCALE GENOMIC DNA]</scope>
    <source>
        <strain evidence="1 2">FD-317 M1</strain>
    </source>
</reference>
<dbReference type="EMBL" id="KN834785">
    <property type="protein sequence ID" value="KIK58455.1"/>
    <property type="molecule type" value="Genomic_DNA"/>
</dbReference>
<dbReference type="AlphaFoldDB" id="A0A0D0B546"/>
<dbReference type="Proteomes" id="UP000053593">
    <property type="component" value="Unassembled WGS sequence"/>
</dbReference>
<gene>
    <name evidence="1" type="ORF">GYMLUDRAFT_246150</name>
</gene>
<evidence type="ECO:0000313" key="2">
    <source>
        <dbReference type="Proteomes" id="UP000053593"/>
    </source>
</evidence>
<organism evidence="1 2">
    <name type="scientific">Collybiopsis luxurians FD-317 M1</name>
    <dbReference type="NCBI Taxonomy" id="944289"/>
    <lineage>
        <taxon>Eukaryota</taxon>
        <taxon>Fungi</taxon>
        <taxon>Dikarya</taxon>
        <taxon>Basidiomycota</taxon>
        <taxon>Agaricomycotina</taxon>
        <taxon>Agaricomycetes</taxon>
        <taxon>Agaricomycetidae</taxon>
        <taxon>Agaricales</taxon>
        <taxon>Marasmiineae</taxon>
        <taxon>Omphalotaceae</taxon>
        <taxon>Collybiopsis</taxon>
        <taxon>Collybiopsis luxurians</taxon>
    </lineage>
</organism>
<accession>A0A0D0B546</accession>
<dbReference type="HOGENOM" id="CLU_057553_0_0_1"/>
<evidence type="ECO:0000313" key="1">
    <source>
        <dbReference type="EMBL" id="KIK58455.1"/>
    </source>
</evidence>